<gene>
    <name evidence="1" type="ORF">BCR33DRAFT_728196</name>
</gene>
<reference evidence="1 2" key="1">
    <citation type="submission" date="2016-07" db="EMBL/GenBank/DDBJ databases">
        <title>Pervasive Adenine N6-methylation of Active Genes in Fungi.</title>
        <authorList>
            <consortium name="DOE Joint Genome Institute"/>
            <person name="Mondo S.J."/>
            <person name="Dannebaum R.O."/>
            <person name="Kuo R.C."/>
            <person name="Labutti K."/>
            <person name="Haridas S."/>
            <person name="Kuo A."/>
            <person name="Salamov A."/>
            <person name="Ahrendt S.R."/>
            <person name="Lipzen A."/>
            <person name="Sullivan W."/>
            <person name="Andreopoulos W.B."/>
            <person name="Clum A."/>
            <person name="Lindquist E."/>
            <person name="Daum C."/>
            <person name="Ramamoorthy G.K."/>
            <person name="Gryganskyi A."/>
            <person name="Culley D."/>
            <person name="Magnuson J.K."/>
            <person name="James T.Y."/>
            <person name="O'Malley M.A."/>
            <person name="Stajich J.E."/>
            <person name="Spatafora J.W."/>
            <person name="Visel A."/>
            <person name="Grigoriev I.V."/>
        </authorList>
    </citation>
    <scope>NUCLEOTIDE SEQUENCE [LARGE SCALE GENOMIC DNA]</scope>
    <source>
        <strain evidence="1 2">JEL800</strain>
    </source>
</reference>
<name>A0A1Y2AKV8_9FUNG</name>
<sequence length="110" mass="12269">MPSDICHESQVAIEHESDIIDQITHAIIEGSHQISDLADHLLHPDTTATATATASKDIQEEHKETVIEHVTHAIVDEIHHIQEEIHHMTEVVEKKVAATEETMDGEVFVV</sequence>
<dbReference type="AlphaFoldDB" id="A0A1Y2AKV8"/>
<dbReference type="OrthoDB" id="10379804at2759"/>
<dbReference type="Proteomes" id="UP000193642">
    <property type="component" value="Unassembled WGS sequence"/>
</dbReference>
<evidence type="ECO:0000313" key="1">
    <source>
        <dbReference type="EMBL" id="ORY23181.1"/>
    </source>
</evidence>
<keyword evidence="2" id="KW-1185">Reference proteome</keyword>
<comment type="caution">
    <text evidence="1">The sequence shown here is derived from an EMBL/GenBank/DDBJ whole genome shotgun (WGS) entry which is preliminary data.</text>
</comment>
<proteinExistence type="predicted"/>
<organism evidence="1 2">
    <name type="scientific">Rhizoclosmatium globosum</name>
    <dbReference type="NCBI Taxonomy" id="329046"/>
    <lineage>
        <taxon>Eukaryota</taxon>
        <taxon>Fungi</taxon>
        <taxon>Fungi incertae sedis</taxon>
        <taxon>Chytridiomycota</taxon>
        <taxon>Chytridiomycota incertae sedis</taxon>
        <taxon>Chytridiomycetes</taxon>
        <taxon>Chytridiales</taxon>
        <taxon>Chytriomycetaceae</taxon>
        <taxon>Rhizoclosmatium</taxon>
    </lineage>
</organism>
<accession>A0A1Y2AKV8</accession>
<evidence type="ECO:0000313" key="2">
    <source>
        <dbReference type="Proteomes" id="UP000193642"/>
    </source>
</evidence>
<protein>
    <submittedName>
        <fullName evidence="1">Uncharacterized protein</fullName>
    </submittedName>
</protein>
<dbReference type="EMBL" id="MCGO01000164">
    <property type="protein sequence ID" value="ORY23181.1"/>
    <property type="molecule type" value="Genomic_DNA"/>
</dbReference>